<dbReference type="InterPro" id="IPR001492">
    <property type="entry name" value="Flagellin"/>
</dbReference>
<dbReference type="PRINTS" id="PR00207">
    <property type="entry name" value="FLAGELLIN"/>
</dbReference>
<dbReference type="SUPFAM" id="SSF64518">
    <property type="entry name" value="Phase 1 flagellin"/>
    <property type="match status" value="1"/>
</dbReference>
<feature type="domain" description="Flagellin C-terminal" evidence="3">
    <location>
        <begin position="419"/>
        <end position="503"/>
    </location>
</feature>
<proteinExistence type="predicted"/>
<dbReference type="InterPro" id="IPR001029">
    <property type="entry name" value="Flagellin_N"/>
</dbReference>
<dbReference type="GO" id="GO:0005198">
    <property type="term" value="F:structural molecule activity"/>
    <property type="evidence" value="ECO:0007669"/>
    <property type="project" value="InterPro"/>
</dbReference>
<dbReference type="PANTHER" id="PTHR42792:SF2">
    <property type="entry name" value="FLAGELLIN"/>
    <property type="match status" value="1"/>
</dbReference>
<keyword evidence="4" id="KW-0969">Cilium</keyword>
<evidence type="ECO:0000313" key="4">
    <source>
        <dbReference type="EMBL" id="OIR15874.1"/>
    </source>
</evidence>
<dbReference type="Gene3D" id="2.170.280.10">
    <property type="entry name" value="f41 fragment of flagellin, middle domain"/>
    <property type="match status" value="1"/>
</dbReference>
<evidence type="ECO:0000256" key="1">
    <source>
        <dbReference type="ARBA" id="ARBA00023143"/>
    </source>
</evidence>
<organism evidence="4">
    <name type="scientific">mine drainage metagenome</name>
    <dbReference type="NCBI Taxonomy" id="410659"/>
    <lineage>
        <taxon>unclassified sequences</taxon>
        <taxon>metagenomes</taxon>
        <taxon>ecological metagenomes</taxon>
    </lineage>
</organism>
<protein>
    <submittedName>
        <fullName evidence="4">B-type flagellin</fullName>
    </submittedName>
</protein>
<dbReference type="InterPro" id="IPR042187">
    <property type="entry name" value="Flagellin_C_sub2"/>
</dbReference>
<dbReference type="Gene3D" id="1.20.1330.10">
    <property type="entry name" value="f41 fragment of flagellin, N-terminal domain"/>
    <property type="match status" value="1"/>
</dbReference>
<keyword evidence="4" id="KW-0282">Flagellum</keyword>
<dbReference type="AlphaFoldDB" id="A0A1J5T4T1"/>
<sequence>MSLFINTNIASLYAQNNVANSQTALATSIQRLSSGLRINSAKDDAAGMAIAARMTSQIGGMTQAAQNANDGISLAQTAEGALAQVTNDLQTMRNLAVQAANGTNSASDRSSIQASITQLQADINQISSNTQYNGLNLLDGTLTNVQFQVGANANQTINASIGTSSANSIGNNQVLTVGKIDNAVSGTGTAGTIADIPVNNVTSGTLTVAGNGAAASSALTITAGETAFAIATAVNGASNITGVTATATTTATLNISGIGTSGNSVSLTLVGANNAKVTISATPTSSSDVTSLTAQINAASTSTGITAIAGANGTIQLSQAQGYDIGVLNNNATATTTLTGGNGAGPKTLAAYATAGDAATVGGQVSYNSPGSFTVTDSGTNIVAATATTTASALSAVSTVDVTKLSTAGVPIGANNALAVVDAAINTINGLRANLGALQNRFSNAQSSLTTTSTNMQQARSRIQDTDFAAETANLTHNQILQQAGTAMLAQANALPNSVLTLLK</sequence>
<reference evidence="4" key="1">
    <citation type="submission" date="2016-10" db="EMBL/GenBank/DDBJ databases">
        <title>Sequence of Gallionella enrichment culture.</title>
        <authorList>
            <person name="Poehlein A."/>
            <person name="Muehling M."/>
            <person name="Daniel R."/>
        </authorList>
    </citation>
    <scope>NUCLEOTIDE SEQUENCE</scope>
</reference>
<dbReference type="GO" id="GO:0009288">
    <property type="term" value="C:bacterial-type flagellum"/>
    <property type="evidence" value="ECO:0007669"/>
    <property type="project" value="InterPro"/>
</dbReference>
<accession>A0A1J5T4T1</accession>
<name>A0A1J5T4T1_9ZZZZ</name>
<evidence type="ECO:0000259" key="2">
    <source>
        <dbReference type="Pfam" id="PF00669"/>
    </source>
</evidence>
<dbReference type="Gene3D" id="2.30.220.10">
    <property type="entry name" value="f41 fragment of flagellin, C-terminal domain"/>
    <property type="match status" value="1"/>
</dbReference>
<feature type="domain" description="Flagellin N-terminal" evidence="2">
    <location>
        <begin position="5"/>
        <end position="142"/>
    </location>
</feature>
<keyword evidence="1" id="KW-0975">Bacterial flagellum</keyword>
<dbReference type="EMBL" id="MLJW01000008">
    <property type="protein sequence ID" value="OIR15874.1"/>
    <property type="molecule type" value="Genomic_DNA"/>
</dbReference>
<gene>
    <name evidence="4" type="primary">fliC_1</name>
    <name evidence="4" type="ORF">GALL_33750</name>
</gene>
<dbReference type="PANTHER" id="PTHR42792">
    <property type="entry name" value="FLAGELLIN"/>
    <property type="match status" value="1"/>
</dbReference>
<comment type="caution">
    <text evidence="4">The sequence shown here is derived from an EMBL/GenBank/DDBJ whole genome shotgun (WGS) entry which is preliminary data.</text>
</comment>
<evidence type="ECO:0000259" key="3">
    <source>
        <dbReference type="Pfam" id="PF00700"/>
    </source>
</evidence>
<dbReference type="Gene3D" id="6.10.280.190">
    <property type="match status" value="1"/>
</dbReference>
<dbReference type="Gene3D" id="6.10.10.10">
    <property type="entry name" value="Flagellar export chaperone, C-terminal domain"/>
    <property type="match status" value="1"/>
</dbReference>
<dbReference type="Pfam" id="PF00700">
    <property type="entry name" value="Flagellin_C"/>
    <property type="match status" value="1"/>
</dbReference>
<dbReference type="Pfam" id="PF00669">
    <property type="entry name" value="Flagellin_N"/>
    <property type="match status" value="1"/>
</dbReference>
<dbReference type="InterPro" id="IPR046358">
    <property type="entry name" value="Flagellin_C"/>
</dbReference>
<keyword evidence="4" id="KW-0966">Cell projection</keyword>